<dbReference type="RefSeq" id="WP_072854158.1">
    <property type="nucleotide sequence ID" value="NZ_FQVI01000026.1"/>
</dbReference>
<sequence>MLERLKKSLFLQLIVLTVFMMAMLLTAFIVTNQYIERTIRENTLEASNKFLDQVAGQAEEYYDSVNHVATTMAYSPTVYSYFTMDAVDRVLAMENVSSVFLNTVLLEKDISEIYLYDMSMNRIASMGKERSETDEMQFIHVLKKKIEFSNIFYLQQSKAPYYVIYFPVFDLDSVTYGEQIGMCVLVMKTNNFTRYLEHAPVTGKSQVYLVDGSDKIMASVGGMESGRLERSKMESSSEYSVQVKPLKMDGWRVVSRISLSDLSGKMNSQYSFIVLAYGMAFAVLAGLLYFSYKNLVLPLRQVDNFIQNIVAEPKNRLIPRKENEIGTVVRNLNTMLDEKEQAAGEIQEAQRKRYEAELAKKQLQVLAYRNQINPHFLYNTFECIRSMALYYDADDIAEITMALANVFRFAVKGDNIVSVEEEAAYIREYAKIIHYRFMDRIKVITDMEEGVKEKKVIKLILQPLVENAVFHGLEQTIQGGEVYVRIRQLENDKLLFIVEDNGCGIDPQKLQGIREGLERQENQKGIGMPNIYQRLFLFYEGEVSFTIESELDRGTKITIIVPNKVKTQGGENV</sequence>
<dbReference type="InterPro" id="IPR050640">
    <property type="entry name" value="Bact_2-comp_sensor_kinase"/>
</dbReference>
<organism evidence="4 5">
    <name type="scientific">Lactonifactor longoviformis DSM 17459</name>
    <dbReference type="NCBI Taxonomy" id="1122155"/>
    <lineage>
        <taxon>Bacteria</taxon>
        <taxon>Bacillati</taxon>
        <taxon>Bacillota</taxon>
        <taxon>Clostridia</taxon>
        <taxon>Eubacteriales</taxon>
        <taxon>Clostridiaceae</taxon>
        <taxon>Lactonifactor</taxon>
    </lineage>
</organism>
<dbReference type="SUPFAM" id="SSF55874">
    <property type="entry name" value="ATPase domain of HSP90 chaperone/DNA topoisomerase II/histidine kinase"/>
    <property type="match status" value="1"/>
</dbReference>
<dbReference type="GO" id="GO:0000155">
    <property type="term" value="F:phosphorelay sensor kinase activity"/>
    <property type="evidence" value="ECO:0007669"/>
    <property type="project" value="InterPro"/>
</dbReference>
<evidence type="ECO:0000313" key="5">
    <source>
        <dbReference type="Proteomes" id="UP000184245"/>
    </source>
</evidence>
<dbReference type="Gene3D" id="6.10.340.10">
    <property type="match status" value="1"/>
</dbReference>
<keyword evidence="2" id="KW-0812">Transmembrane</keyword>
<proteinExistence type="predicted"/>
<dbReference type="InterPro" id="IPR003594">
    <property type="entry name" value="HATPase_dom"/>
</dbReference>
<feature type="domain" description="Histidine kinase/HSP90-like ATPase" evidence="3">
    <location>
        <begin position="452"/>
        <end position="565"/>
    </location>
</feature>
<keyword evidence="1" id="KW-0175">Coiled coil</keyword>
<keyword evidence="4" id="KW-0808">Transferase</keyword>
<evidence type="ECO:0000256" key="2">
    <source>
        <dbReference type="SAM" id="Phobius"/>
    </source>
</evidence>
<dbReference type="InterPro" id="IPR036890">
    <property type="entry name" value="HATPase_C_sf"/>
</dbReference>
<evidence type="ECO:0000256" key="1">
    <source>
        <dbReference type="SAM" id="Coils"/>
    </source>
</evidence>
<dbReference type="Pfam" id="PF02518">
    <property type="entry name" value="HATPase_c"/>
    <property type="match status" value="1"/>
</dbReference>
<dbReference type="GO" id="GO:0016020">
    <property type="term" value="C:membrane"/>
    <property type="evidence" value="ECO:0007669"/>
    <property type="project" value="InterPro"/>
</dbReference>
<dbReference type="InterPro" id="IPR010559">
    <property type="entry name" value="Sig_transdc_His_kin_internal"/>
</dbReference>
<dbReference type="Gene3D" id="3.30.565.10">
    <property type="entry name" value="Histidine kinase-like ATPase, C-terminal domain"/>
    <property type="match status" value="1"/>
</dbReference>
<feature type="coiled-coil region" evidence="1">
    <location>
        <begin position="329"/>
        <end position="371"/>
    </location>
</feature>
<keyword evidence="2" id="KW-0472">Membrane</keyword>
<dbReference type="OrthoDB" id="1410840at2"/>
<keyword evidence="4" id="KW-0418">Kinase</keyword>
<evidence type="ECO:0000313" key="4">
    <source>
        <dbReference type="EMBL" id="SHF40274.1"/>
    </source>
</evidence>
<dbReference type="EMBL" id="FQVI01000026">
    <property type="protein sequence ID" value="SHF40274.1"/>
    <property type="molecule type" value="Genomic_DNA"/>
</dbReference>
<dbReference type="Pfam" id="PF06580">
    <property type="entry name" value="His_kinase"/>
    <property type="match status" value="1"/>
</dbReference>
<dbReference type="PANTHER" id="PTHR34220">
    <property type="entry name" value="SENSOR HISTIDINE KINASE YPDA"/>
    <property type="match status" value="1"/>
</dbReference>
<dbReference type="Proteomes" id="UP000184245">
    <property type="component" value="Unassembled WGS sequence"/>
</dbReference>
<keyword evidence="5" id="KW-1185">Reference proteome</keyword>
<name>A0A1M5BCM4_9CLOT</name>
<dbReference type="SMART" id="SM00387">
    <property type="entry name" value="HATPase_c"/>
    <property type="match status" value="1"/>
</dbReference>
<accession>A0A1M5BCM4</accession>
<evidence type="ECO:0000259" key="3">
    <source>
        <dbReference type="SMART" id="SM00387"/>
    </source>
</evidence>
<keyword evidence="2" id="KW-1133">Transmembrane helix</keyword>
<dbReference type="AlphaFoldDB" id="A0A1M5BCM4"/>
<feature type="transmembrane region" description="Helical" evidence="2">
    <location>
        <begin position="270"/>
        <end position="290"/>
    </location>
</feature>
<reference evidence="4 5" key="1">
    <citation type="submission" date="2016-11" db="EMBL/GenBank/DDBJ databases">
        <authorList>
            <person name="Jaros S."/>
            <person name="Januszkiewicz K."/>
            <person name="Wedrychowicz H."/>
        </authorList>
    </citation>
    <scope>NUCLEOTIDE SEQUENCE [LARGE SCALE GENOMIC DNA]</scope>
    <source>
        <strain evidence="4 5">DSM 17459</strain>
    </source>
</reference>
<dbReference type="STRING" id="1122155.SAMN02745158_03594"/>
<dbReference type="PANTHER" id="PTHR34220:SF7">
    <property type="entry name" value="SENSOR HISTIDINE KINASE YPDA"/>
    <property type="match status" value="1"/>
</dbReference>
<gene>
    <name evidence="4" type="ORF">SAMN02745158_03594</name>
</gene>
<protein>
    <submittedName>
        <fullName evidence="4">Two-component system, sensor histidine kinase YesM</fullName>
    </submittedName>
</protein>